<dbReference type="GO" id="GO:0016747">
    <property type="term" value="F:acyltransferase activity, transferring groups other than amino-acyl groups"/>
    <property type="evidence" value="ECO:0007669"/>
    <property type="project" value="InterPro"/>
</dbReference>
<dbReference type="Proteomes" id="UP000515909">
    <property type="component" value="Chromosome"/>
</dbReference>
<dbReference type="AlphaFoldDB" id="A0A7G8T731"/>
<organism evidence="2 3">
    <name type="scientific">Caproicibacter fermentans</name>
    <dbReference type="NCBI Taxonomy" id="2576756"/>
    <lineage>
        <taxon>Bacteria</taxon>
        <taxon>Bacillati</taxon>
        <taxon>Bacillota</taxon>
        <taxon>Clostridia</taxon>
        <taxon>Eubacteriales</taxon>
        <taxon>Acutalibacteraceae</taxon>
        <taxon>Caproicibacter</taxon>
    </lineage>
</organism>
<gene>
    <name evidence="2" type="ORF">HCR03_11735</name>
</gene>
<sequence length="232" mass="26058">MEQALAYLEQDPVLHTDMLEGVRRGSARVLQAEENGVLLYDTGSGAYLLSAKSEEAARRLLSAAERAELVVAHRKYGVEYAEKKFGLRARLQVCNAVYFGESPLPADENPAQIRVLDETFLPFVKEHYQSIDDEAYLRERLRSGETFGAFVRGEPAGFIGRHDDGAMGMLEVLPAYRRKGIARQLETFQANRLLREGRVPYAQIKAGNAVSAALHRGLGFRFSEYSICWLMR</sequence>
<dbReference type="PANTHER" id="PTHR20958:SF6">
    <property type="entry name" value="GLYCINE N-ACYLTRANSFERASE-LIKE PROTEIN"/>
    <property type="match status" value="1"/>
</dbReference>
<reference evidence="2 3" key="1">
    <citation type="submission" date="2020-08" db="EMBL/GenBank/DDBJ databases">
        <title>The isolate Caproiciproducens sp. 7D4C2 produces n-caproate at mildly acidic conditions from hexoses: genome and rBOX comparison with related strains and chain-elongating bacteria.</title>
        <authorList>
            <person name="Esquivel-Elizondo S."/>
            <person name="Bagci C."/>
            <person name="Temovska M."/>
            <person name="Jeon B.S."/>
            <person name="Bessarab I."/>
            <person name="Williams R.B.H."/>
            <person name="Huson D.H."/>
            <person name="Angenent L.T."/>
        </authorList>
    </citation>
    <scope>NUCLEOTIDE SEQUENCE [LARGE SCALE GENOMIC DNA]</scope>
    <source>
        <strain evidence="2 3">7D4C2</strain>
    </source>
</reference>
<evidence type="ECO:0000313" key="3">
    <source>
        <dbReference type="Proteomes" id="UP000515909"/>
    </source>
</evidence>
<name>A0A7G8T731_9FIRM</name>
<dbReference type="RefSeq" id="WP_187034339.1">
    <property type="nucleotide sequence ID" value="NZ_CP060286.1"/>
</dbReference>
<accession>A0A7G8T731</accession>
<dbReference type="InterPro" id="IPR053225">
    <property type="entry name" value="Acyl-CoA_N-acyltransferase"/>
</dbReference>
<dbReference type="EMBL" id="CP060286">
    <property type="protein sequence ID" value="QNK39422.1"/>
    <property type="molecule type" value="Genomic_DNA"/>
</dbReference>
<dbReference type="Gene3D" id="3.40.630.30">
    <property type="match status" value="1"/>
</dbReference>
<dbReference type="InterPro" id="IPR013653">
    <property type="entry name" value="GCN5-like_dom"/>
</dbReference>
<dbReference type="Pfam" id="PF08445">
    <property type="entry name" value="FR47"/>
    <property type="match status" value="1"/>
</dbReference>
<dbReference type="SUPFAM" id="SSF55729">
    <property type="entry name" value="Acyl-CoA N-acyltransferases (Nat)"/>
    <property type="match status" value="1"/>
</dbReference>
<dbReference type="PANTHER" id="PTHR20958">
    <property type="entry name" value="GLYCINE N-ACYLTRANSFERASE-LIKE PROTEIN"/>
    <property type="match status" value="1"/>
</dbReference>
<proteinExistence type="predicted"/>
<dbReference type="CDD" id="cd04301">
    <property type="entry name" value="NAT_SF"/>
    <property type="match status" value="1"/>
</dbReference>
<dbReference type="InterPro" id="IPR016181">
    <property type="entry name" value="Acyl_CoA_acyltransferase"/>
</dbReference>
<evidence type="ECO:0000259" key="1">
    <source>
        <dbReference type="PROSITE" id="PS51186"/>
    </source>
</evidence>
<keyword evidence="2" id="KW-0808">Transferase</keyword>
<dbReference type="KEGG" id="cfem:HCR03_11735"/>
<feature type="domain" description="N-acetyltransferase" evidence="1">
    <location>
        <begin position="111"/>
        <end position="232"/>
    </location>
</feature>
<protein>
    <submittedName>
        <fullName evidence="2">GNAT family N-acetyltransferase</fullName>
    </submittedName>
</protein>
<evidence type="ECO:0000313" key="2">
    <source>
        <dbReference type="EMBL" id="QNK39422.1"/>
    </source>
</evidence>
<dbReference type="PROSITE" id="PS51186">
    <property type="entry name" value="GNAT"/>
    <property type="match status" value="1"/>
</dbReference>
<dbReference type="InterPro" id="IPR000182">
    <property type="entry name" value="GNAT_dom"/>
</dbReference>